<keyword evidence="6" id="KW-0479">Metal-binding</keyword>
<dbReference type="InterPro" id="IPR014395">
    <property type="entry name" value="Pen/GL7ACA/AHL_acylase"/>
</dbReference>
<dbReference type="PANTHER" id="PTHR34218">
    <property type="entry name" value="PEPTIDASE S45 PENICILLIN AMIDASE"/>
    <property type="match status" value="1"/>
</dbReference>
<dbReference type="EMBL" id="NTKD01000003">
    <property type="protein sequence ID" value="PDH41668.1"/>
    <property type="molecule type" value="Genomic_DNA"/>
</dbReference>
<evidence type="ECO:0000256" key="3">
    <source>
        <dbReference type="ARBA" id="ARBA00023145"/>
    </source>
</evidence>
<dbReference type="Gene3D" id="2.30.120.10">
    <property type="match status" value="1"/>
</dbReference>
<evidence type="ECO:0000256" key="4">
    <source>
        <dbReference type="ARBA" id="ARBA00038735"/>
    </source>
</evidence>
<dbReference type="Pfam" id="PF01804">
    <property type="entry name" value="Penicil_amidase"/>
    <property type="match status" value="1"/>
</dbReference>
<dbReference type="InterPro" id="IPR043147">
    <property type="entry name" value="Penicillin_amidase_A-knob"/>
</dbReference>
<dbReference type="GO" id="GO:0046872">
    <property type="term" value="F:metal ion binding"/>
    <property type="evidence" value="ECO:0007669"/>
    <property type="project" value="UniProtKB-KW"/>
</dbReference>
<keyword evidence="2" id="KW-0378">Hydrolase</keyword>
<keyword evidence="6" id="KW-0106">Calcium</keyword>
<dbReference type="GO" id="GO:0016811">
    <property type="term" value="F:hydrolase activity, acting on carbon-nitrogen (but not peptide) bonds, in linear amides"/>
    <property type="evidence" value="ECO:0007669"/>
    <property type="project" value="InterPro"/>
</dbReference>
<feature type="binding site" evidence="6">
    <location>
        <position position="303"/>
    </location>
    <ligand>
        <name>Ca(2+)</name>
        <dbReference type="ChEBI" id="CHEBI:29108"/>
    </ligand>
</feature>
<dbReference type="Gene3D" id="1.10.1400.10">
    <property type="match status" value="1"/>
</dbReference>
<evidence type="ECO:0008006" key="9">
    <source>
        <dbReference type="Google" id="ProtNLM"/>
    </source>
</evidence>
<dbReference type="Proteomes" id="UP000219327">
    <property type="component" value="Unassembled WGS sequence"/>
</dbReference>
<protein>
    <recommendedName>
        <fullName evidence="9">Penicillin acylase family protein</fullName>
    </recommendedName>
</protein>
<dbReference type="InterPro" id="IPR002692">
    <property type="entry name" value="S45"/>
</dbReference>
<feature type="binding site" evidence="6">
    <location>
        <position position="306"/>
    </location>
    <ligand>
        <name>Ca(2+)</name>
        <dbReference type="ChEBI" id="CHEBI:29108"/>
    </ligand>
</feature>
<evidence type="ECO:0000256" key="5">
    <source>
        <dbReference type="PIRSR" id="PIRSR001227-1"/>
    </source>
</evidence>
<dbReference type="InterPro" id="IPR023343">
    <property type="entry name" value="Penicillin_amidase_dom1"/>
</dbReference>
<gene>
    <name evidence="7" type="ORF">CNE99_01190</name>
</gene>
<dbReference type="CDD" id="cd03747">
    <property type="entry name" value="Ntn_PGA_like"/>
    <property type="match status" value="1"/>
</dbReference>
<evidence type="ECO:0000256" key="2">
    <source>
        <dbReference type="ARBA" id="ARBA00022801"/>
    </source>
</evidence>
<proteinExistence type="inferred from homology"/>
<evidence type="ECO:0000256" key="1">
    <source>
        <dbReference type="ARBA" id="ARBA00006586"/>
    </source>
</evidence>
<feature type="active site" description="Nucleophile" evidence="5">
    <location>
        <position position="230"/>
    </location>
</feature>
<dbReference type="Gene3D" id="3.60.20.10">
    <property type="entry name" value="Glutamine Phosphoribosylpyrophosphate, subunit 1, domain 1"/>
    <property type="match status" value="1"/>
</dbReference>
<name>A0A2A5WZB4_9GAMM</name>
<dbReference type="Gene3D" id="1.10.439.10">
    <property type="entry name" value="Penicillin Amidohydrolase, domain 1"/>
    <property type="match status" value="1"/>
</dbReference>
<organism evidence="7 8">
    <name type="scientific">OM182 bacterium MED-G24</name>
    <dbReference type="NCBI Taxonomy" id="1986255"/>
    <lineage>
        <taxon>Bacteria</taxon>
        <taxon>Pseudomonadati</taxon>
        <taxon>Pseudomonadota</taxon>
        <taxon>Gammaproteobacteria</taxon>
        <taxon>OMG group</taxon>
        <taxon>OM182 clade</taxon>
    </lineage>
</organism>
<keyword evidence="3" id="KW-0865">Zymogen</keyword>
<dbReference type="AlphaFoldDB" id="A0A2A5WZB4"/>
<comment type="cofactor">
    <cofactor evidence="6">
        <name>Ca(2+)</name>
        <dbReference type="ChEBI" id="CHEBI:29108"/>
    </cofactor>
    <text evidence="6">Binds 1 Ca(2+) ion per dimer.</text>
</comment>
<dbReference type="InterPro" id="IPR043146">
    <property type="entry name" value="Penicillin_amidase_N_B-knob"/>
</dbReference>
<comment type="caution">
    <text evidence="7">The sequence shown here is derived from an EMBL/GenBank/DDBJ whole genome shotgun (WGS) entry which is preliminary data.</text>
</comment>
<dbReference type="PIRSF" id="PIRSF001227">
    <property type="entry name" value="Pen_acylase"/>
    <property type="match status" value="1"/>
</dbReference>
<evidence type="ECO:0000256" key="6">
    <source>
        <dbReference type="PIRSR" id="PIRSR001227-2"/>
    </source>
</evidence>
<comment type="subunit">
    <text evidence="4">Heterodimer of an alpha subunit and a beta subunit processed from the same precursor.</text>
</comment>
<sequence>MLTEADLLSALPDTTSTLRLDGLMESVEIVRDRFGVPHIRARNEHDAFFAQGFATAQDRLWHMDYDRQRALGRWASWVGPSGLIEDRLMRTMGLEAAALADLSVSSEDATAMITAYCSGVNAFISSTATLPVEYQLLGVGPDPWEPWHCLAVYKVRNMLMGSYEGKLWRARLTQILGAERSAALFKGYPDDSLVSTPPLQTYGGLAPDVLGSFARAAEALGQLGEMDAGSNAWVISGERTASGLPLVAGDSHRALDTPSVYYQNHVSCPSFRCSGFSVPGVPGMPHFSHTDYAAWGMTHGMADYQDLYIERFRTEVRQLQYARGEDWLAADVRDEHIEVRGDVDETIPVVETRHGPIVAGDPSKGYGLAFRHTGTESGTPWINTVYDLLHAKNADEVEEAVADWTEPVNNFVYADVHGEYGYRYRGRIPIRHNDNAWTPVAGWEDDYEWQGEIPFDELPAIRNPESGFVVTCNNAPTTADYPHYISTSFAPDWRARRVTTRIEEIAPGSAGVSEMASIHADRLSLPSLLFTQRLSVVTPVTIAEKVACELLMAWNGEMDRDLAAPTIYSAWRLAVFAELIQVAFGELADETRGTALGVGKGAAAHAGGVFSRGLKALENDDISVLRSGDDWSTVMSRTFTVAIGSLVDGMGQDPTTWLWGEVHRTKPRHPLSKAFPDDATKLDPPSMRVHGDADTPLAGAYSQVDRYTSVLMSVNRYIHDPADWRRSRWIVPLGASGHPGSRHYADQATLWADVETIPQLWEWEDIVADAEAQQLLTPG</sequence>
<accession>A0A2A5WZB4</accession>
<evidence type="ECO:0000313" key="8">
    <source>
        <dbReference type="Proteomes" id="UP000219327"/>
    </source>
</evidence>
<dbReference type="SUPFAM" id="SSF56235">
    <property type="entry name" value="N-terminal nucleophile aminohydrolases (Ntn hydrolases)"/>
    <property type="match status" value="1"/>
</dbReference>
<dbReference type="InterPro" id="IPR029055">
    <property type="entry name" value="Ntn_hydrolases_N"/>
</dbReference>
<comment type="similarity">
    <text evidence="1">Belongs to the peptidase S45 family.</text>
</comment>
<reference evidence="7 8" key="1">
    <citation type="submission" date="2017-08" db="EMBL/GenBank/DDBJ databases">
        <title>Fine stratification of microbial communities through a metagenomic profile of the photic zone.</title>
        <authorList>
            <person name="Haro-Moreno J.M."/>
            <person name="Lopez-Perez M."/>
            <person name="De La Torre J."/>
            <person name="Picazo A."/>
            <person name="Camacho A."/>
            <person name="Rodriguez-Valera F."/>
        </authorList>
    </citation>
    <scope>NUCLEOTIDE SEQUENCE [LARGE SCALE GENOMIC DNA]</scope>
    <source>
        <strain evidence="7">MED-G24</strain>
    </source>
</reference>
<dbReference type="PANTHER" id="PTHR34218:SF4">
    <property type="entry name" value="ACYL-HOMOSERINE LACTONE ACYLASE QUIP"/>
    <property type="match status" value="1"/>
</dbReference>
<evidence type="ECO:0000313" key="7">
    <source>
        <dbReference type="EMBL" id="PDH41668.1"/>
    </source>
</evidence>
<dbReference type="GO" id="GO:0017000">
    <property type="term" value="P:antibiotic biosynthetic process"/>
    <property type="evidence" value="ECO:0007669"/>
    <property type="project" value="InterPro"/>
</dbReference>